<gene>
    <name evidence="2" type="ORF">G4A15_002379</name>
</gene>
<evidence type="ECO:0008006" key="3">
    <source>
        <dbReference type="Google" id="ProtNLM"/>
    </source>
</evidence>
<organism evidence="2">
    <name type="scientific">Salmonella oranienberg</name>
    <dbReference type="NCBI Taxonomy" id="28147"/>
    <lineage>
        <taxon>Bacteria</taxon>
        <taxon>Pseudomonadati</taxon>
        <taxon>Pseudomonadota</taxon>
        <taxon>Gammaproteobacteria</taxon>
        <taxon>Enterobacterales</taxon>
        <taxon>Enterobacteriaceae</taxon>
        <taxon>Salmonella</taxon>
    </lineage>
</organism>
<dbReference type="EMBL" id="DAARSK010000010">
    <property type="protein sequence ID" value="HAE3747914.1"/>
    <property type="molecule type" value="Genomic_DNA"/>
</dbReference>
<dbReference type="InterPro" id="IPR036086">
    <property type="entry name" value="ParB/Sulfiredoxin_sf"/>
</dbReference>
<dbReference type="AlphaFoldDB" id="A0A730HYA0"/>
<feature type="compositionally biased region" description="Basic and acidic residues" evidence="1">
    <location>
        <begin position="338"/>
        <end position="349"/>
    </location>
</feature>
<feature type="compositionally biased region" description="Acidic residues" evidence="1">
    <location>
        <begin position="309"/>
        <end position="331"/>
    </location>
</feature>
<name>A0A730HYA0_SALON</name>
<protein>
    <recommendedName>
        <fullName evidence="3">ParB/Sulfiredoxin domain-containing protein</fullName>
    </recommendedName>
</protein>
<proteinExistence type="predicted"/>
<feature type="region of interest" description="Disordered" evidence="1">
    <location>
        <begin position="309"/>
        <end position="358"/>
    </location>
</feature>
<comment type="caution">
    <text evidence="2">The sequence shown here is derived from an EMBL/GenBank/DDBJ whole genome shotgun (WGS) entry which is preliminary data.</text>
</comment>
<reference evidence="2" key="1">
    <citation type="journal article" date="2018" name="Genome Biol.">
        <title>SKESA: strategic k-mer extension for scrupulous assemblies.</title>
        <authorList>
            <person name="Souvorov A."/>
            <person name="Agarwala R."/>
            <person name="Lipman D.J."/>
        </authorList>
    </citation>
    <scope>NUCLEOTIDE SEQUENCE</scope>
    <source>
        <strain evidence="2">13-1325</strain>
    </source>
</reference>
<sequence>MFGKINLTSKAISSLLLDTKNPRLSGYRKQGKLKTEKDIINVMISNYAIKELIASILTNGYHPDEVLFSIPCENGSNKRIIVEGNRRLTACKILKNPDILKNTTHSHLISKIKNHKNYEAAVETIKKLNIIELKDRAAARTYIASKHTKESIRRWSVYTQGAYYIDLLNEFKTINDVRASINNTVPTSRVKSVILFSRITDKILEIETLTQQEKDLILSDIDNAKVEAILRLIQRSEFREKIGIISLNSFGELITKKISPTAFKFILAQMARDAHFTKELTTRQENDEKTKHYIDRLIKIAEKFAPCEDDDSDFSEDELNLDLSDDGDETTETNLLDVDSKDGVKEKNEMTPSQSPVRKNKQNVYLLNKKTAFTNYHQKIDDLIEEAKRLHSIRFKHSAMLLSRTLIQVILSHLIKQSPMHEEYKKTSKYKYLDLGSLLDFFSKNFAKIFPSEENTPDAKLIKQTIASYKDSGKIIANLTTHHDLHILTDQEIIHIQGKLQIFVDYFINKIQCVHESND</sequence>
<accession>A0A730HYA0</accession>
<dbReference type="SUPFAM" id="SSF110849">
    <property type="entry name" value="ParB/Sulfiredoxin"/>
    <property type="match status" value="1"/>
</dbReference>
<evidence type="ECO:0000313" key="2">
    <source>
        <dbReference type="EMBL" id="HAE3747914.1"/>
    </source>
</evidence>
<evidence type="ECO:0000256" key="1">
    <source>
        <dbReference type="SAM" id="MobiDB-lite"/>
    </source>
</evidence>
<reference evidence="2" key="2">
    <citation type="submission" date="2018-07" db="EMBL/GenBank/DDBJ databases">
        <authorList>
            <consortium name="NCBI Pathogen Detection Project"/>
        </authorList>
    </citation>
    <scope>NUCLEOTIDE SEQUENCE</scope>
    <source>
        <strain evidence="2">13-1325</strain>
    </source>
</reference>